<gene>
    <name evidence="1" type="ORF">LPTSP2_38500</name>
</gene>
<protein>
    <submittedName>
        <fullName evidence="1">Uncharacterized protein</fullName>
    </submittedName>
</protein>
<name>A0A2P2DIR3_9LEPT</name>
<dbReference type="Proteomes" id="UP000245206">
    <property type="component" value="Unassembled WGS sequence"/>
</dbReference>
<keyword evidence="2" id="KW-1185">Reference proteome</keyword>
<dbReference type="EMBL" id="BFAZ01000014">
    <property type="protein sequence ID" value="GBF44547.1"/>
    <property type="molecule type" value="Genomic_DNA"/>
</dbReference>
<evidence type="ECO:0000313" key="2">
    <source>
        <dbReference type="Proteomes" id="UP000245206"/>
    </source>
</evidence>
<sequence length="91" mass="10595">MMKETEGNENPVDYRELIADDTSTKGYKVRVLQFLIHVKDKLDIIEELIIRIMEFLEKKIKEENPFADLSKGKNANLPFGLFPREGKILTK</sequence>
<comment type="caution">
    <text evidence="1">The sequence shown here is derived from an EMBL/GenBank/DDBJ whole genome shotgun (WGS) entry which is preliminary data.</text>
</comment>
<organism evidence="1 2">
    <name type="scientific">Leptospira ellinghausenii</name>
    <dbReference type="NCBI Taxonomy" id="1917822"/>
    <lineage>
        <taxon>Bacteria</taxon>
        <taxon>Pseudomonadati</taxon>
        <taxon>Spirochaetota</taxon>
        <taxon>Spirochaetia</taxon>
        <taxon>Leptospirales</taxon>
        <taxon>Leptospiraceae</taxon>
        <taxon>Leptospira</taxon>
    </lineage>
</organism>
<proteinExistence type="predicted"/>
<dbReference type="AlphaFoldDB" id="A0A2P2DIR3"/>
<accession>A0A2P2DIR3</accession>
<reference evidence="2" key="1">
    <citation type="journal article" date="2019" name="Microbiol. Immunol.">
        <title>Molecular and phenotypic characterization of Leptospira johnsonii sp. nov., Leptospira ellinghausenii sp. nov. and Leptospira ryugenii sp. nov. isolated from soil and water in Japan.</title>
        <authorList>
            <person name="Masuzawa T."/>
            <person name="Saito M."/>
            <person name="Nakao R."/>
            <person name="Nikaido Y."/>
            <person name="Matsumoto M."/>
            <person name="Ogawa M."/>
            <person name="Yokoyama M."/>
            <person name="Hidaka Y."/>
            <person name="Tomita J."/>
            <person name="Sakakibara K."/>
            <person name="Suzuki K."/>
            <person name="Yasuda S."/>
            <person name="Sato H."/>
            <person name="Yamaguchi M."/>
            <person name="Yoshida S.I."/>
            <person name="Koizumi N."/>
            <person name="Kawamura Y."/>
        </authorList>
    </citation>
    <scope>NUCLEOTIDE SEQUENCE [LARGE SCALE GENOMIC DNA]</scope>
    <source>
        <strain evidence="2">E18</strain>
    </source>
</reference>
<evidence type="ECO:0000313" key="1">
    <source>
        <dbReference type="EMBL" id="GBF44547.1"/>
    </source>
</evidence>